<evidence type="ECO:0000259" key="1">
    <source>
        <dbReference type="Pfam" id="PF13335"/>
    </source>
</evidence>
<proteinExistence type="predicted"/>
<dbReference type="InterPro" id="IPR045006">
    <property type="entry name" value="CHLI-like"/>
</dbReference>
<dbReference type="InterPro" id="IPR025158">
    <property type="entry name" value="Mg_chelat-rel_C"/>
</dbReference>
<keyword evidence="5" id="KW-1185">Reference proteome</keyword>
<dbReference type="PANTHER" id="PTHR32039">
    <property type="entry name" value="MAGNESIUM-CHELATASE SUBUNIT CHLI"/>
    <property type="match status" value="1"/>
</dbReference>
<accession>A0A377SRZ1</accession>
<evidence type="ECO:0000313" key="3">
    <source>
        <dbReference type="EMBL" id="TCU82104.1"/>
    </source>
</evidence>
<dbReference type="PANTHER" id="PTHR32039:SF7">
    <property type="entry name" value="COMPETENCE PROTEIN COMM"/>
    <property type="match status" value="1"/>
</dbReference>
<reference evidence="2 4" key="1">
    <citation type="submission" date="2018-06" db="EMBL/GenBank/DDBJ databases">
        <authorList>
            <consortium name="Pathogen Informatics"/>
            <person name="Doyle S."/>
        </authorList>
    </citation>
    <scope>NUCLEOTIDE SEQUENCE [LARGE SCALE GENOMIC DNA]</scope>
    <source>
        <strain evidence="2 4">NCTC11159</strain>
    </source>
</reference>
<evidence type="ECO:0000313" key="4">
    <source>
        <dbReference type="Proteomes" id="UP000255108"/>
    </source>
</evidence>
<dbReference type="Proteomes" id="UP000295794">
    <property type="component" value="Unassembled WGS sequence"/>
</dbReference>
<evidence type="ECO:0000313" key="2">
    <source>
        <dbReference type="EMBL" id="STR44802.1"/>
    </source>
</evidence>
<feature type="domain" description="Mg chelatase-related protein C-terminal" evidence="1">
    <location>
        <begin position="24"/>
        <end position="116"/>
    </location>
</feature>
<gene>
    <name evidence="2" type="primary">comM_2</name>
    <name evidence="3" type="ORF">EV682_11786</name>
    <name evidence="2" type="ORF">NCTC11159_03347</name>
</gene>
<evidence type="ECO:0000313" key="5">
    <source>
        <dbReference type="Proteomes" id="UP000295794"/>
    </source>
</evidence>
<sequence length="121" mass="13053">MDRIDLVIEVPLLPETTLLAAATGESSVVVRKRVSTAHQMQAARQNTPNARLNGKLLEQHCPLIEEARGLLQSAIQKLSLSARATHRVLKVARTIADLAGDEAISTAHIAEAIQYRRGLGG</sequence>
<dbReference type="AlphaFoldDB" id="A0A377SRZ1"/>
<reference evidence="3 5" key="2">
    <citation type="submission" date="2019-03" db="EMBL/GenBank/DDBJ databases">
        <title>Genomic Encyclopedia of Type Strains, Phase IV (KMG-IV): sequencing the most valuable type-strain genomes for metagenomic binning, comparative biology and taxonomic classification.</title>
        <authorList>
            <person name="Goeker M."/>
        </authorList>
    </citation>
    <scope>NUCLEOTIDE SEQUENCE [LARGE SCALE GENOMIC DNA]</scope>
    <source>
        <strain evidence="3 5">DSM 3764</strain>
    </source>
</reference>
<dbReference type="OrthoDB" id="9813147at2"/>
<dbReference type="Pfam" id="PF13335">
    <property type="entry name" value="Mg_chelatase_C"/>
    <property type="match status" value="1"/>
</dbReference>
<name>A0A377SRZ1_9NEIS</name>
<protein>
    <submittedName>
        <fullName evidence="2">Competence protein ComM</fullName>
    </submittedName>
    <submittedName>
        <fullName evidence="3">Magnesium chelatase subunit ChlI-like protein</fullName>
    </submittedName>
</protein>
<organism evidence="2 4">
    <name type="scientific">Iodobacter fluviatilis</name>
    <dbReference type="NCBI Taxonomy" id="537"/>
    <lineage>
        <taxon>Bacteria</taxon>
        <taxon>Pseudomonadati</taxon>
        <taxon>Pseudomonadota</taxon>
        <taxon>Betaproteobacteria</taxon>
        <taxon>Neisseriales</taxon>
        <taxon>Chitinibacteraceae</taxon>
        <taxon>Iodobacter</taxon>
    </lineage>
</organism>
<dbReference type="SUPFAM" id="SSF52540">
    <property type="entry name" value="P-loop containing nucleoside triphosphate hydrolases"/>
    <property type="match status" value="1"/>
</dbReference>
<dbReference type="Gene3D" id="3.40.50.300">
    <property type="entry name" value="P-loop containing nucleotide triphosphate hydrolases"/>
    <property type="match status" value="1"/>
</dbReference>
<dbReference type="EMBL" id="SMBT01000017">
    <property type="protein sequence ID" value="TCU82104.1"/>
    <property type="molecule type" value="Genomic_DNA"/>
</dbReference>
<dbReference type="InterPro" id="IPR027417">
    <property type="entry name" value="P-loop_NTPase"/>
</dbReference>
<dbReference type="Proteomes" id="UP000255108">
    <property type="component" value="Unassembled WGS sequence"/>
</dbReference>
<dbReference type="EMBL" id="UGHR01000003">
    <property type="protein sequence ID" value="STR44802.1"/>
    <property type="molecule type" value="Genomic_DNA"/>
</dbReference>